<evidence type="ECO:0000256" key="3">
    <source>
        <dbReference type="ARBA" id="ARBA00022801"/>
    </source>
</evidence>
<feature type="transmembrane region" description="Helical" evidence="9">
    <location>
        <begin position="167"/>
        <end position="189"/>
    </location>
</feature>
<organism evidence="12 13">
    <name type="scientific">Campylobacter ureolyticus</name>
    <dbReference type="NCBI Taxonomy" id="827"/>
    <lineage>
        <taxon>Bacteria</taxon>
        <taxon>Pseudomonadati</taxon>
        <taxon>Campylobacterota</taxon>
        <taxon>Epsilonproteobacteria</taxon>
        <taxon>Campylobacterales</taxon>
        <taxon>Campylobacteraceae</taxon>
        <taxon>Campylobacter</taxon>
    </lineage>
</organism>
<gene>
    <name evidence="12" type="ORF">CYJ41_07045</name>
</gene>
<feature type="transmembrane region" description="Helical" evidence="9">
    <location>
        <begin position="277"/>
        <end position="295"/>
    </location>
</feature>
<dbReference type="FunFam" id="3.30.2010.10:FF:000010">
    <property type="entry name" value="M48 family peptidase"/>
    <property type="match status" value="1"/>
</dbReference>
<comment type="caution">
    <text evidence="12">The sequence shown here is derived from an EMBL/GenBank/DDBJ whole genome shotgun (WGS) entry which is preliminary data.</text>
</comment>
<feature type="transmembrane region" description="Helical" evidence="9">
    <location>
        <begin position="6"/>
        <end position="24"/>
    </location>
</feature>
<comment type="similarity">
    <text evidence="8">Belongs to the peptidase M48 family.</text>
</comment>
<dbReference type="PANTHER" id="PTHR10120">
    <property type="entry name" value="CAAX PRENYL PROTEASE 1"/>
    <property type="match status" value="1"/>
</dbReference>
<dbReference type="Proteomes" id="UP000234639">
    <property type="component" value="Unassembled WGS sequence"/>
</dbReference>
<proteinExistence type="inferred from homology"/>
<feature type="transmembrane region" description="Helical" evidence="9">
    <location>
        <begin position="56"/>
        <end position="80"/>
    </location>
</feature>
<evidence type="ECO:0000256" key="6">
    <source>
        <dbReference type="PIRSR" id="PIRSR627057-1"/>
    </source>
</evidence>
<evidence type="ECO:0000256" key="5">
    <source>
        <dbReference type="ARBA" id="ARBA00023049"/>
    </source>
</evidence>
<keyword evidence="9" id="KW-0472">Membrane</keyword>
<evidence type="ECO:0000313" key="12">
    <source>
        <dbReference type="EMBL" id="PKZ28852.1"/>
    </source>
</evidence>
<reference evidence="12 13" key="1">
    <citation type="submission" date="2017-12" db="EMBL/GenBank/DDBJ databases">
        <title>Phylogenetic diversity of female urinary microbiome.</title>
        <authorList>
            <person name="Thomas-White K."/>
            <person name="Wolfe A.J."/>
        </authorList>
    </citation>
    <scope>NUCLEOTIDE SEQUENCE [LARGE SCALE GENOMIC DNA]</scope>
    <source>
        <strain evidence="12 13">UMB0112</strain>
    </source>
</reference>
<dbReference type="Pfam" id="PF16491">
    <property type="entry name" value="Peptidase_M48_N"/>
    <property type="match status" value="1"/>
</dbReference>
<dbReference type="GO" id="GO:0071586">
    <property type="term" value="P:CAAX-box protein processing"/>
    <property type="evidence" value="ECO:0007669"/>
    <property type="project" value="InterPro"/>
</dbReference>
<dbReference type="InterPro" id="IPR027057">
    <property type="entry name" value="CAXX_Prtase_1"/>
</dbReference>
<feature type="domain" description="Peptidase M48" evidence="10">
    <location>
        <begin position="200"/>
        <end position="398"/>
    </location>
</feature>
<dbReference type="AlphaFoldDB" id="A0A2I1N914"/>
<feature type="binding site" evidence="7">
    <location>
        <position position="271"/>
    </location>
    <ligand>
        <name>Zn(2+)</name>
        <dbReference type="ChEBI" id="CHEBI:29105"/>
        <note>catalytic</note>
    </ligand>
</feature>
<evidence type="ECO:0000256" key="4">
    <source>
        <dbReference type="ARBA" id="ARBA00022833"/>
    </source>
</evidence>
<keyword evidence="9" id="KW-1133">Transmembrane helix</keyword>
<dbReference type="GO" id="GO:0046872">
    <property type="term" value="F:metal ion binding"/>
    <property type="evidence" value="ECO:0007669"/>
    <property type="project" value="UniProtKB-KW"/>
</dbReference>
<dbReference type="SUPFAM" id="SSF103473">
    <property type="entry name" value="MFS general substrate transporter"/>
    <property type="match status" value="1"/>
</dbReference>
<feature type="binding site" evidence="7">
    <location>
        <position position="342"/>
    </location>
    <ligand>
        <name>Zn(2+)</name>
        <dbReference type="ChEBI" id="CHEBI:29105"/>
        <note>catalytic</note>
    </ligand>
</feature>
<keyword evidence="3 8" id="KW-0378">Hydrolase</keyword>
<evidence type="ECO:0000256" key="2">
    <source>
        <dbReference type="ARBA" id="ARBA00022723"/>
    </source>
</evidence>
<evidence type="ECO:0000256" key="9">
    <source>
        <dbReference type="SAM" id="Phobius"/>
    </source>
</evidence>
<evidence type="ECO:0000256" key="7">
    <source>
        <dbReference type="PIRSR" id="PIRSR627057-2"/>
    </source>
</evidence>
<feature type="transmembrane region" description="Helical" evidence="9">
    <location>
        <begin position="140"/>
        <end position="161"/>
    </location>
</feature>
<dbReference type="CDD" id="cd07343">
    <property type="entry name" value="M48A_Zmpste24p_like"/>
    <property type="match status" value="1"/>
</dbReference>
<dbReference type="InterPro" id="IPR036259">
    <property type="entry name" value="MFS_trans_sf"/>
</dbReference>
<dbReference type="GO" id="GO:0004222">
    <property type="term" value="F:metalloendopeptidase activity"/>
    <property type="evidence" value="ECO:0007669"/>
    <property type="project" value="InterPro"/>
</dbReference>
<feature type="active site" description="Proton donor" evidence="6">
    <location>
        <position position="346"/>
    </location>
</feature>
<evidence type="ECO:0000259" key="11">
    <source>
        <dbReference type="Pfam" id="PF16491"/>
    </source>
</evidence>
<evidence type="ECO:0000259" key="10">
    <source>
        <dbReference type="Pfam" id="PF01435"/>
    </source>
</evidence>
<name>A0A2I1N914_9BACT</name>
<keyword evidence="1 8" id="KW-0645">Protease</keyword>
<feature type="domain" description="CAAX prenyl protease 1 N-terminal" evidence="11">
    <location>
        <begin position="37"/>
        <end position="194"/>
    </location>
</feature>
<feature type="transmembrane region" description="Helical" evidence="9">
    <location>
        <begin position="92"/>
        <end position="113"/>
    </location>
</feature>
<protein>
    <submittedName>
        <fullName evidence="12">Peptidase M48</fullName>
    </submittedName>
</protein>
<keyword evidence="2 7" id="KW-0479">Metal-binding</keyword>
<evidence type="ECO:0000256" key="8">
    <source>
        <dbReference type="RuleBase" id="RU003983"/>
    </source>
</evidence>
<evidence type="ECO:0000256" key="1">
    <source>
        <dbReference type="ARBA" id="ARBA00022670"/>
    </source>
</evidence>
<dbReference type="EMBL" id="PKHU01000006">
    <property type="protein sequence ID" value="PKZ28852.1"/>
    <property type="molecule type" value="Genomic_DNA"/>
</dbReference>
<dbReference type="InterPro" id="IPR001915">
    <property type="entry name" value="Peptidase_M48"/>
</dbReference>
<dbReference type="InterPro" id="IPR032456">
    <property type="entry name" value="Peptidase_M48_N"/>
</dbReference>
<accession>A0A2I1N914</accession>
<dbReference type="Gene3D" id="3.30.2010.10">
    <property type="entry name" value="Metalloproteases ('zincins'), catalytic domain"/>
    <property type="match status" value="1"/>
</dbReference>
<keyword evidence="5 8" id="KW-0482">Metalloprotease</keyword>
<evidence type="ECO:0000313" key="13">
    <source>
        <dbReference type="Proteomes" id="UP000234639"/>
    </source>
</evidence>
<sequence>MLYILIILFLAYSLFKIFLEICELKFVKEEVKKEAVILDEKTYKEAGNITIFNKKFAIFTLIYEFFITICWLSFGLRLLYQNVVLNNTIFENLVFVISFFLIGGILSLPIDIYSKFVKDKKFGFSNLSIKTFLLDLLKSFLLSIIFGSIVVYLLLICINFLGNLWWFWAAILSFVIILIINFLYPTLIAPLFNKMEILKDDVLKDSIESLLRKCGFKSSGVFTIDASKRDNRLNAYFGGFGSAKRVVLFDTLIKKLTKDEILAVLGHELGHFKNKDILRILVFSAILFFVIFGLLGNLPETIFNAVGIEKSGGSIIVMIAILSNLLSFIITPLQSFLSRKREFAADKFGAKIQNKNDMINALKKLGSENKAFPKSHKLYSNFYHSHPTLYERICELNDENI</sequence>
<feature type="active site" evidence="6">
    <location>
        <position position="268"/>
    </location>
</feature>
<keyword evidence="9" id="KW-0812">Transmembrane</keyword>
<feature type="transmembrane region" description="Helical" evidence="9">
    <location>
        <begin position="315"/>
        <end position="337"/>
    </location>
</feature>
<comment type="cofactor">
    <cofactor evidence="7 8">
        <name>Zn(2+)</name>
        <dbReference type="ChEBI" id="CHEBI:29105"/>
    </cofactor>
    <text evidence="7 8">Binds 1 zinc ion per subunit.</text>
</comment>
<dbReference type="Pfam" id="PF01435">
    <property type="entry name" value="Peptidase_M48"/>
    <property type="match status" value="1"/>
</dbReference>
<keyword evidence="4 7" id="KW-0862">Zinc</keyword>
<dbReference type="RefSeq" id="WP_101637547.1">
    <property type="nucleotide sequence ID" value="NZ_PKHU01000006.1"/>
</dbReference>
<feature type="binding site" evidence="7">
    <location>
        <position position="267"/>
    </location>
    <ligand>
        <name>Zn(2+)</name>
        <dbReference type="ChEBI" id="CHEBI:29105"/>
        <note>catalytic</note>
    </ligand>
</feature>